<dbReference type="AlphaFoldDB" id="A0A7K1SF46"/>
<protein>
    <submittedName>
        <fullName evidence="1">Uncharacterized protein</fullName>
    </submittedName>
</protein>
<organism evidence="1 2">
    <name type="scientific">Spirosoma arboris</name>
    <dbReference type="NCBI Taxonomy" id="2682092"/>
    <lineage>
        <taxon>Bacteria</taxon>
        <taxon>Pseudomonadati</taxon>
        <taxon>Bacteroidota</taxon>
        <taxon>Cytophagia</taxon>
        <taxon>Cytophagales</taxon>
        <taxon>Cytophagaceae</taxon>
        <taxon>Spirosoma</taxon>
    </lineage>
</organism>
<dbReference type="EMBL" id="WPIN01000007">
    <property type="protein sequence ID" value="MVM32435.1"/>
    <property type="molecule type" value="Genomic_DNA"/>
</dbReference>
<comment type="caution">
    <text evidence="1">The sequence shown here is derived from an EMBL/GenBank/DDBJ whole genome shotgun (WGS) entry which is preliminary data.</text>
</comment>
<evidence type="ECO:0000313" key="2">
    <source>
        <dbReference type="Proteomes" id="UP000436006"/>
    </source>
</evidence>
<sequence>MPISQTNPENQAYQGVVDHLMGLYRGKISQRKAHEAARNLIGFCQLLLEIKSQNS</sequence>
<accession>A0A7K1SF46</accession>
<keyword evidence="2" id="KW-1185">Reference proteome</keyword>
<proteinExistence type="predicted"/>
<evidence type="ECO:0000313" key="1">
    <source>
        <dbReference type="EMBL" id="MVM32435.1"/>
    </source>
</evidence>
<reference evidence="1 2" key="1">
    <citation type="submission" date="2019-12" db="EMBL/GenBank/DDBJ databases">
        <title>Spirosoma sp. HMF4905 genome sequencing and assembly.</title>
        <authorList>
            <person name="Kang H."/>
            <person name="Cha I."/>
            <person name="Kim H."/>
            <person name="Joh K."/>
        </authorList>
    </citation>
    <scope>NUCLEOTIDE SEQUENCE [LARGE SCALE GENOMIC DNA]</scope>
    <source>
        <strain evidence="1 2">HMF4905</strain>
    </source>
</reference>
<dbReference type="RefSeq" id="WP_157587146.1">
    <property type="nucleotide sequence ID" value="NZ_WPIN01000007.1"/>
</dbReference>
<gene>
    <name evidence="1" type="ORF">GO755_20485</name>
</gene>
<name>A0A7K1SF46_9BACT</name>
<dbReference type="Proteomes" id="UP000436006">
    <property type="component" value="Unassembled WGS sequence"/>
</dbReference>